<reference evidence="1 2" key="1">
    <citation type="submission" date="2019-10" db="EMBL/GenBank/DDBJ databases">
        <title>Whole genome shotgun sequence of Acrocarpospora macrocephala NBRC 16266.</title>
        <authorList>
            <person name="Ichikawa N."/>
            <person name="Kimura A."/>
            <person name="Kitahashi Y."/>
            <person name="Komaki H."/>
            <person name="Oguchi A."/>
        </authorList>
    </citation>
    <scope>NUCLEOTIDE SEQUENCE [LARGE SCALE GENOMIC DNA]</scope>
    <source>
        <strain evidence="1 2">NBRC 16266</strain>
    </source>
</reference>
<evidence type="ECO:0000313" key="2">
    <source>
        <dbReference type="Proteomes" id="UP000331127"/>
    </source>
</evidence>
<proteinExistence type="predicted"/>
<dbReference type="AlphaFoldDB" id="A0A5M3WRM2"/>
<evidence type="ECO:0000313" key="1">
    <source>
        <dbReference type="EMBL" id="GES11975.1"/>
    </source>
</evidence>
<dbReference type="RefSeq" id="WP_155357327.1">
    <property type="nucleotide sequence ID" value="NZ_BAAAHL010000030.1"/>
</dbReference>
<accession>A0A5M3WRM2</accession>
<dbReference type="EMBL" id="BLAE01000034">
    <property type="protein sequence ID" value="GES11975.1"/>
    <property type="molecule type" value="Genomic_DNA"/>
</dbReference>
<name>A0A5M3WRM2_9ACTN</name>
<comment type="caution">
    <text evidence="1">The sequence shown here is derived from an EMBL/GenBank/DDBJ whole genome shotgun (WGS) entry which is preliminary data.</text>
</comment>
<keyword evidence="2" id="KW-1185">Reference proteome</keyword>
<dbReference type="Proteomes" id="UP000331127">
    <property type="component" value="Unassembled WGS sequence"/>
</dbReference>
<gene>
    <name evidence="1" type="ORF">Amac_055720</name>
</gene>
<sequence>MIKMSAELAALETETFEITEVADTDSMLASAELPFDGATATTCFCASPLSTGLAS</sequence>
<protein>
    <submittedName>
        <fullName evidence="1">Uncharacterized protein</fullName>
    </submittedName>
</protein>
<organism evidence="1 2">
    <name type="scientific">Acrocarpospora macrocephala</name>
    <dbReference type="NCBI Taxonomy" id="150177"/>
    <lineage>
        <taxon>Bacteria</taxon>
        <taxon>Bacillati</taxon>
        <taxon>Actinomycetota</taxon>
        <taxon>Actinomycetes</taxon>
        <taxon>Streptosporangiales</taxon>
        <taxon>Streptosporangiaceae</taxon>
        <taxon>Acrocarpospora</taxon>
    </lineage>
</organism>